<name>A0A5N7KKC2_9PSED</name>
<dbReference type="Proteomes" id="UP000326112">
    <property type="component" value="Unassembled WGS sequence"/>
</dbReference>
<dbReference type="EMBL" id="VUAZ01000057">
    <property type="protein sequence ID" value="MPR02599.1"/>
    <property type="molecule type" value="Genomic_DNA"/>
</dbReference>
<organism evidence="2 3">
    <name type="scientific">Pseudomonas kitaguniensis</name>
    <dbReference type="NCBI Taxonomy" id="2607908"/>
    <lineage>
        <taxon>Bacteria</taxon>
        <taxon>Pseudomonadati</taxon>
        <taxon>Pseudomonadota</taxon>
        <taxon>Gammaproteobacteria</taxon>
        <taxon>Pseudomonadales</taxon>
        <taxon>Pseudomonadaceae</taxon>
        <taxon>Pseudomonas</taxon>
    </lineage>
</organism>
<proteinExistence type="predicted"/>
<reference evidence="2 3" key="1">
    <citation type="journal article" date="2020" name="Int. J. Syst. Evol. Microbiol.">
        <title>Pseudomonas kitaguniensis sp. nov., a pathogen causing bacterial rot of Welsh onion in Japan.</title>
        <authorList>
            <person name="Sawada H."/>
            <person name="Fujikawa T."/>
            <person name="Nishiwaki Y."/>
            <person name="Horita H."/>
        </authorList>
    </citation>
    <scope>NUCLEOTIDE SEQUENCE [LARGE SCALE GENOMIC DNA]</scope>
    <source>
        <strain evidence="2 3">MAFF 212408</strain>
    </source>
</reference>
<gene>
    <name evidence="2" type="ORF">F0169_11265</name>
</gene>
<keyword evidence="3" id="KW-1185">Reference proteome</keyword>
<protein>
    <submittedName>
        <fullName evidence="2">Uncharacterized protein</fullName>
    </submittedName>
</protein>
<accession>A0A5N7KKC2</accession>
<evidence type="ECO:0000313" key="3">
    <source>
        <dbReference type="Proteomes" id="UP000326112"/>
    </source>
</evidence>
<feature type="region of interest" description="Disordered" evidence="1">
    <location>
        <begin position="38"/>
        <end position="65"/>
    </location>
</feature>
<evidence type="ECO:0000313" key="2">
    <source>
        <dbReference type="EMBL" id="MPR02599.1"/>
    </source>
</evidence>
<sequence>MASGLLWRAGLLALGCEAAPKPANAFCLDKRGVWIRAASRPSASKPARHSKPAQHGNPASTSPRG</sequence>
<evidence type="ECO:0000256" key="1">
    <source>
        <dbReference type="SAM" id="MobiDB-lite"/>
    </source>
</evidence>
<comment type="caution">
    <text evidence="2">The sequence shown here is derived from an EMBL/GenBank/DDBJ whole genome shotgun (WGS) entry which is preliminary data.</text>
</comment>
<reference evidence="2 3" key="2">
    <citation type="journal article" date="2023" name="Plant Pathol.">
        <title>Dismantling and reorganizing Pseudomonas marginalis sensu#lato.</title>
        <authorList>
            <person name="Sawada H."/>
            <person name="Fujikawa T."/>
            <person name="Satou M."/>
        </authorList>
    </citation>
    <scope>NUCLEOTIDE SEQUENCE [LARGE SCALE GENOMIC DNA]</scope>
    <source>
        <strain evidence="2 3">MAFF 212408</strain>
    </source>
</reference>